<dbReference type="Proteomes" id="UP001151002">
    <property type="component" value="Unassembled WGS sequence"/>
</dbReference>
<evidence type="ECO:0000259" key="8">
    <source>
        <dbReference type="Pfam" id="PF13087"/>
    </source>
</evidence>
<comment type="similarity">
    <text evidence="1">Belongs to the DNA2/NAM7 helicase family.</text>
</comment>
<dbReference type="EMBL" id="JAPNTZ010000009">
    <property type="protein sequence ID" value="MCY1141575.1"/>
    <property type="molecule type" value="Genomic_DNA"/>
</dbReference>
<dbReference type="CDD" id="cd18808">
    <property type="entry name" value="SF1_C_Upf1"/>
    <property type="match status" value="1"/>
</dbReference>
<sequence length="1047" mass="115124">MLGENQRRSAIARFWRSVEMFRANVLEPVDPAKWRFAVRSAAQVPWHETHRLRRRPFDDNKVWRHTVYGGIFTLDQMYHTLEDVFGSSDADMDERIPRGDSAVFAVRVTEDGRLLLDSLVITTAAWATGRAVNPGPVNGGWLEGFDLAASQIAGEVRSMLAAAADDKVAADYLSRDKVVVSRPIEHADLTAVFDVVIEQLGVDAALRPAGLRIHSERVSRRSANDTQPDLLNSFFLQDLQRVTDAAADGDVGPALAAYLAGEETAGALPHHDVRDSGTQDMLIDRLRPALVPVGRWPAKTGHPLATSQQLAVNVITEQLQGAAGTFGVNGPPGTGKTTLLRDLVASQVVQRAQLLAALRTPNAAFDQQDVGWNSDRGRMAIRPLRTEFTGFEMVVASMNNGAIDNVAKEIPQAKAIDQTWAGHSDYFADHAGRVLDAPAWALITAPLGKKSNRERFADRLWWGRTADRNAASEPGLLDWLRTRDMAAAGRRWPQAVDAFRTALQIEKTLREARQNAHEALISLPRLEHDLAVADRELTDASNSHDQARAAAAVAASTAANAQQHDQNARQRWQEHLSAKPGAWETLFTFGAALRRWRAAQAPFAATSAAAYTAAGIAVQQAWLAEQHSHATALQLQSAADRRDQAQQQVRAVDHNLDQIRLQCSDQVPDAAWRRDEYRREIAAPWLDGQWNAARTRVFLAALDLHAAFLAATASIIRNNLHAMIDILIGRAPGGLPERSIRAAWQTLFLLTPVVSSTFASIERMFAGLGREAIGWLLIDEAGQATPQAALGAVWRARRVVAVGDPLQLEPIIGVLHTIQQKLRRHHNVSETWLPRWTSVQILADRVTTVGTRLPGPHDAEVWVGAPLRVHRRCDDPMFTVINDAIYNQLMIHAVTQRPHPLTVPASSWIDVTSTDADGNWIPEETRTAVKVLEHLVSNGVPPTAIMAVTPFRDTAYHLRKLGRTYPGIVSGTVHVAQGKEADVVLFVLGGNPARTGTARWAASGPNLFNVAVSRAKQRLYVIGNHQLWSPLPYFSSLAQHLPRQNLR</sequence>
<feature type="domain" description="DNA2/NAM7 helicase helicase" evidence="7">
    <location>
        <begin position="752"/>
        <end position="812"/>
    </location>
</feature>
<keyword evidence="4 9" id="KW-0347">Helicase</keyword>
<dbReference type="InterPro" id="IPR041679">
    <property type="entry name" value="DNA2/NAM7-like_C"/>
</dbReference>
<keyword evidence="10" id="KW-1185">Reference proteome</keyword>
<dbReference type="PANTHER" id="PTHR43788:SF8">
    <property type="entry name" value="DNA-BINDING PROTEIN SMUBP-2"/>
    <property type="match status" value="1"/>
</dbReference>
<evidence type="ECO:0000313" key="10">
    <source>
        <dbReference type="Proteomes" id="UP001151002"/>
    </source>
</evidence>
<dbReference type="InterPro" id="IPR027417">
    <property type="entry name" value="P-loop_NTPase"/>
</dbReference>
<name>A0ABT4B502_9ACTN</name>
<feature type="coiled-coil region" evidence="6">
    <location>
        <begin position="635"/>
        <end position="662"/>
    </location>
</feature>
<organism evidence="9 10">
    <name type="scientific">Paractinoplanes pyxinae</name>
    <dbReference type="NCBI Taxonomy" id="2997416"/>
    <lineage>
        <taxon>Bacteria</taxon>
        <taxon>Bacillati</taxon>
        <taxon>Actinomycetota</taxon>
        <taxon>Actinomycetes</taxon>
        <taxon>Micromonosporales</taxon>
        <taxon>Micromonosporaceae</taxon>
        <taxon>Paractinoplanes</taxon>
    </lineage>
</organism>
<keyword evidence="3" id="KW-0378">Hydrolase</keyword>
<keyword evidence="5" id="KW-0067">ATP-binding</keyword>
<dbReference type="InterPro" id="IPR041677">
    <property type="entry name" value="DNA2/NAM7_AAA_11"/>
</dbReference>
<dbReference type="PANTHER" id="PTHR43788">
    <property type="entry name" value="DNA2/NAM7 HELICASE FAMILY MEMBER"/>
    <property type="match status" value="1"/>
</dbReference>
<dbReference type="Gene3D" id="3.40.50.300">
    <property type="entry name" value="P-loop containing nucleotide triphosphate hydrolases"/>
    <property type="match status" value="3"/>
</dbReference>
<keyword evidence="2" id="KW-0547">Nucleotide-binding</keyword>
<evidence type="ECO:0000256" key="4">
    <source>
        <dbReference type="ARBA" id="ARBA00022806"/>
    </source>
</evidence>
<dbReference type="InterPro" id="IPR047187">
    <property type="entry name" value="SF1_C_Upf1"/>
</dbReference>
<reference evidence="9" key="1">
    <citation type="submission" date="2022-11" db="EMBL/GenBank/DDBJ databases">
        <authorList>
            <person name="Somphong A."/>
            <person name="Phongsopitanun W."/>
        </authorList>
    </citation>
    <scope>NUCLEOTIDE SEQUENCE</scope>
    <source>
        <strain evidence="9">Pm04-4</strain>
    </source>
</reference>
<gene>
    <name evidence="9" type="ORF">OWR29_26555</name>
</gene>
<proteinExistence type="inferred from homology"/>
<evidence type="ECO:0000256" key="2">
    <source>
        <dbReference type="ARBA" id="ARBA00022741"/>
    </source>
</evidence>
<dbReference type="InterPro" id="IPR050534">
    <property type="entry name" value="Coronavir_polyprotein_1ab"/>
</dbReference>
<evidence type="ECO:0000256" key="5">
    <source>
        <dbReference type="ARBA" id="ARBA00022840"/>
    </source>
</evidence>
<feature type="domain" description="DNA2/NAM7 helicase-like C-terminal" evidence="8">
    <location>
        <begin position="919"/>
        <end position="1025"/>
    </location>
</feature>
<dbReference type="Pfam" id="PF13087">
    <property type="entry name" value="AAA_12"/>
    <property type="match status" value="1"/>
</dbReference>
<dbReference type="RefSeq" id="WP_267565967.1">
    <property type="nucleotide sequence ID" value="NZ_JAPNTZ010000009.1"/>
</dbReference>
<accession>A0ABT4B502</accession>
<evidence type="ECO:0000259" key="7">
    <source>
        <dbReference type="Pfam" id="PF13086"/>
    </source>
</evidence>
<evidence type="ECO:0000256" key="6">
    <source>
        <dbReference type="SAM" id="Coils"/>
    </source>
</evidence>
<protein>
    <submittedName>
        <fullName evidence="9">DEAD/DEAH box helicase</fullName>
    </submittedName>
</protein>
<keyword evidence="6" id="KW-0175">Coiled coil</keyword>
<evidence type="ECO:0000313" key="9">
    <source>
        <dbReference type="EMBL" id="MCY1141575.1"/>
    </source>
</evidence>
<dbReference type="SUPFAM" id="SSF52540">
    <property type="entry name" value="P-loop containing nucleoside triphosphate hydrolases"/>
    <property type="match status" value="1"/>
</dbReference>
<comment type="caution">
    <text evidence="9">The sequence shown here is derived from an EMBL/GenBank/DDBJ whole genome shotgun (WGS) entry which is preliminary data.</text>
</comment>
<dbReference type="Pfam" id="PF13086">
    <property type="entry name" value="AAA_11"/>
    <property type="match status" value="1"/>
</dbReference>
<evidence type="ECO:0000256" key="3">
    <source>
        <dbReference type="ARBA" id="ARBA00022801"/>
    </source>
</evidence>
<dbReference type="GO" id="GO:0004386">
    <property type="term" value="F:helicase activity"/>
    <property type="evidence" value="ECO:0007669"/>
    <property type="project" value="UniProtKB-KW"/>
</dbReference>
<evidence type="ECO:0000256" key="1">
    <source>
        <dbReference type="ARBA" id="ARBA00007913"/>
    </source>
</evidence>